<dbReference type="Pfam" id="PF20451">
    <property type="entry name" value="Calmod_bind_M"/>
    <property type="match status" value="1"/>
</dbReference>
<feature type="domain" description="Calmodulin binding protein central" evidence="9">
    <location>
        <begin position="255"/>
        <end position="321"/>
    </location>
</feature>
<sequence length="519" mass="58005">IHQENAVSQKRTLEVFQKTLDNACQNLVNYINCSLQSLTKRTDILSHEVEQIKHLNSNHHANERCRSEANQDSAAIIEEVNQEQTAVRFAASEAHEGQGVQLRFLNKLNPLVYTQEKITAEDGKAIKIAIFRDNQIVTSGPLSSARIEILALHGNFYDVVPDNWTECEFDHRIVSSPQGPVLGGVCQVKLKNGEVSPDVFFNIPSSKTECGRLILAAKVRSSDKGGLRIKEAVMNPVVVQVYRNKLNRNSDRPKLKDEVHRLKGISRNGCRAKWLKNNQINNVEEFIKALNKDEEKIRIECFNLKKDSKDWKDTVKHARECDLEGNCKLKLYRVEEQHVVLFFDCVHDLVGAKFRDHYVPKDNFSSDQQDEVNCLKKQACDELDNIGFDDEMKDNYPVSLSSTLNTSIGGGASIPFTGTAGPIPPDFHVAYQGPSAQEQIPSEQYGLQGYQGNQAGTATQMELDYSLDIAAMECDIAQATEGTSSGGNYLMIPANVTQNACDDIFAGSLDLLNFDHIFN</sequence>
<keyword evidence="12" id="KW-1185">Reference proteome</keyword>
<evidence type="ECO:0000313" key="12">
    <source>
        <dbReference type="Proteomes" id="UP000479710"/>
    </source>
</evidence>
<dbReference type="PANTHER" id="PTHR31713:SF10">
    <property type="entry name" value="EXPRESSED PROTEIN"/>
    <property type="match status" value="1"/>
</dbReference>
<evidence type="ECO:0000259" key="8">
    <source>
        <dbReference type="Pfam" id="PF07887"/>
    </source>
</evidence>
<keyword evidence="4" id="KW-0238">DNA-binding</keyword>
<evidence type="ECO:0000256" key="4">
    <source>
        <dbReference type="ARBA" id="ARBA00023125"/>
    </source>
</evidence>
<dbReference type="GO" id="GO:0005634">
    <property type="term" value="C:nucleus"/>
    <property type="evidence" value="ECO:0007669"/>
    <property type="project" value="UniProtKB-SubCell"/>
</dbReference>
<dbReference type="Pfam" id="PF20452">
    <property type="entry name" value="Calmod_bind_C"/>
    <property type="match status" value="1"/>
</dbReference>
<evidence type="ECO:0000256" key="3">
    <source>
        <dbReference type="ARBA" id="ARBA00023015"/>
    </source>
</evidence>
<evidence type="ECO:0000256" key="1">
    <source>
        <dbReference type="ARBA" id="ARBA00004123"/>
    </source>
</evidence>
<proteinExistence type="inferred from homology"/>
<dbReference type="GO" id="GO:0043565">
    <property type="term" value="F:sequence-specific DNA binding"/>
    <property type="evidence" value="ECO:0007669"/>
    <property type="project" value="TreeGrafter"/>
</dbReference>
<protein>
    <recommendedName>
        <fullName evidence="13">Calmodulin-binding protein</fullName>
    </recommendedName>
</protein>
<dbReference type="PANTHER" id="PTHR31713">
    <property type="entry name" value="OS02G0177800 PROTEIN"/>
    <property type="match status" value="1"/>
</dbReference>
<gene>
    <name evidence="11" type="ORF">E2562_019749</name>
</gene>
<dbReference type="InterPro" id="IPR012416">
    <property type="entry name" value="CBP60"/>
</dbReference>
<comment type="similarity">
    <text evidence="2">Belongs to the plant ACBP60 protein family.</text>
</comment>
<dbReference type="AlphaFoldDB" id="A0A6G1C8E7"/>
<comment type="caution">
    <text evidence="11">The sequence shown here is derived from an EMBL/GenBank/DDBJ whole genome shotgun (WGS) entry which is preliminary data.</text>
</comment>
<accession>A0A6G1C8E7</accession>
<evidence type="ECO:0000259" key="10">
    <source>
        <dbReference type="Pfam" id="PF20452"/>
    </source>
</evidence>
<feature type="domain" description="Calmodulin binding protein C-terminal" evidence="10">
    <location>
        <begin position="328"/>
        <end position="386"/>
    </location>
</feature>
<dbReference type="GO" id="GO:0003700">
    <property type="term" value="F:DNA-binding transcription factor activity"/>
    <property type="evidence" value="ECO:0007669"/>
    <property type="project" value="TreeGrafter"/>
</dbReference>
<comment type="subcellular location">
    <subcellularLocation>
        <location evidence="1">Nucleus</location>
    </subcellularLocation>
</comment>
<keyword evidence="6" id="KW-0804">Transcription</keyword>
<dbReference type="InterPro" id="IPR046829">
    <property type="entry name" value="Calmod_bind_C"/>
</dbReference>
<evidence type="ECO:0000256" key="5">
    <source>
        <dbReference type="ARBA" id="ARBA00023159"/>
    </source>
</evidence>
<evidence type="ECO:0000256" key="2">
    <source>
        <dbReference type="ARBA" id="ARBA00007214"/>
    </source>
</evidence>
<dbReference type="Proteomes" id="UP000479710">
    <property type="component" value="Unassembled WGS sequence"/>
</dbReference>
<keyword evidence="3" id="KW-0805">Transcription regulation</keyword>
<dbReference type="EMBL" id="SPHZ02000010">
    <property type="protein sequence ID" value="KAF0896267.1"/>
    <property type="molecule type" value="Genomic_DNA"/>
</dbReference>
<feature type="domain" description="Calmodulin binding protein-like N-terminal" evidence="8">
    <location>
        <begin position="100"/>
        <end position="241"/>
    </location>
</feature>
<evidence type="ECO:0000259" key="9">
    <source>
        <dbReference type="Pfam" id="PF20451"/>
    </source>
</evidence>
<dbReference type="GO" id="GO:0080142">
    <property type="term" value="P:regulation of salicylic acid biosynthetic process"/>
    <property type="evidence" value="ECO:0007669"/>
    <property type="project" value="TreeGrafter"/>
</dbReference>
<dbReference type="Pfam" id="PF07887">
    <property type="entry name" value="Calmodulin_bind"/>
    <property type="match status" value="1"/>
</dbReference>
<evidence type="ECO:0000256" key="6">
    <source>
        <dbReference type="ARBA" id="ARBA00023163"/>
    </source>
</evidence>
<dbReference type="InterPro" id="IPR046831">
    <property type="entry name" value="Calmodulin_bind_N"/>
</dbReference>
<dbReference type="GO" id="GO:0005516">
    <property type="term" value="F:calmodulin binding"/>
    <property type="evidence" value="ECO:0007669"/>
    <property type="project" value="InterPro"/>
</dbReference>
<keyword evidence="7" id="KW-0539">Nucleus</keyword>
<evidence type="ECO:0000313" key="11">
    <source>
        <dbReference type="EMBL" id="KAF0896267.1"/>
    </source>
</evidence>
<feature type="non-terminal residue" evidence="11">
    <location>
        <position position="1"/>
    </location>
</feature>
<keyword evidence="5" id="KW-0010">Activator</keyword>
<reference evidence="11 12" key="1">
    <citation type="submission" date="2019-11" db="EMBL/GenBank/DDBJ databases">
        <title>Whole genome sequence of Oryza granulata.</title>
        <authorList>
            <person name="Li W."/>
        </authorList>
    </citation>
    <scope>NUCLEOTIDE SEQUENCE [LARGE SCALE GENOMIC DNA]</scope>
    <source>
        <strain evidence="12">cv. Menghai</strain>
        <tissue evidence="11">Leaf</tissue>
    </source>
</reference>
<dbReference type="OrthoDB" id="695864at2759"/>
<dbReference type="InterPro" id="IPR046830">
    <property type="entry name" value="Calmod_bind_M"/>
</dbReference>
<evidence type="ECO:0008006" key="13">
    <source>
        <dbReference type="Google" id="ProtNLM"/>
    </source>
</evidence>
<evidence type="ECO:0000256" key="7">
    <source>
        <dbReference type="ARBA" id="ARBA00023242"/>
    </source>
</evidence>
<name>A0A6G1C8E7_9ORYZ</name>
<organism evidence="11 12">
    <name type="scientific">Oryza meyeriana var. granulata</name>
    <dbReference type="NCBI Taxonomy" id="110450"/>
    <lineage>
        <taxon>Eukaryota</taxon>
        <taxon>Viridiplantae</taxon>
        <taxon>Streptophyta</taxon>
        <taxon>Embryophyta</taxon>
        <taxon>Tracheophyta</taxon>
        <taxon>Spermatophyta</taxon>
        <taxon>Magnoliopsida</taxon>
        <taxon>Liliopsida</taxon>
        <taxon>Poales</taxon>
        <taxon>Poaceae</taxon>
        <taxon>BOP clade</taxon>
        <taxon>Oryzoideae</taxon>
        <taxon>Oryzeae</taxon>
        <taxon>Oryzinae</taxon>
        <taxon>Oryza</taxon>
        <taxon>Oryza meyeriana</taxon>
    </lineage>
</organism>